<gene>
    <name evidence="1" type="ORF">MtrunA17_Chr5g0413901</name>
</gene>
<accession>A0A396HRB9</accession>
<dbReference type="EMBL" id="PSQE01000005">
    <property type="protein sequence ID" value="RHN55088.1"/>
    <property type="molecule type" value="Genomic_DNA"/>
</dbReference>
<organism evidence="1">
    <name type="scientific">Medicago truncatula</name>
    <name type="common">Barrel medic</name>
    <name type="synonym">Medicago tribuloides</name>
    <dbReference type="NCBI Taxonomy" id="3880"/>
    <lineage>
        <taxon>Eukaryota</taxon>
        <taxon>Viridiplantae</taxon>
        <taxon>Streptophyta</taxon>
        <taxon>Embryophyta</taxon>
        <taxon>Tracheophyta</taxon>
        <taxon>Spermatophyta</taxon>
        <taxon>Magnoliopsida</taxon>
        <taxon>eudicotyledons</taxon>
        <taxon>Gunneridae</taxon>
        <taxon>Pentapetalae</taxon>
        <taxon>rosids</taxon>
        <taxon>fabids</taxon>
        <taxon>Fabales</taxon>
        <taxon>Fabaceae</taxon>
        <taxon>Papilionoideae</taxon>
        <taxon>50 kb inversion clade</taxon>
        <taxon>NPAAA clade</taxon>
        <taxon>Hologalegina</taxon>
        <taxon>IRL clade</taxon>
        <taxon>Trifolieae</taxon>
        <taxon>Medicago</taxon>
    </lineage>
</organism>
<dbReference type="InterPro" id="IPR011990">
    <property type="entry name" value="TPR-like_helical_dom_sf"/>
</dbReference>
<dbReference type="Gramene" id="rna30216">
    <property type="protein sequence ID" value="RHN55088.1"/>
    <property type="gene ID" value="gene30216"/>
</dbReference>
<dbReference type="Gene3D" id="1.25.40.10">
    <property type="entry name" value="Tetratricopeptide repeat domain"/>
    <property type="match status" value="1"/>
</dbReference>
<dbReference type="PANTHER" id="PTHR47262">
    <property type="entry name" value="OS02G0132600 PROTEIN"/>
    <property type="match status" value="1"/>
</dbReference>
<proteinExistence type="predicted"/>
<sequence>MYEKLILYCCGKDKVDVAIDVVDKMCEAGFTLSSHVMQSVLETCSETDQQFRVLYVLRKAAFC</sequence>
<dbReference type="PANTHER" id="PTHR47262:SF1">
    <property type="entry name" value="OS02G0132600 PROTEIN"/>
    <property type="match status" value="1"/>
</dbReference>
<comment type="caution">
    <text evidence="1">The sequence shown here is derived from an EMBL/GenBank/DDBJ whole genome shotgun (WGS) entry which is preliminary data.</text>
</comment>
<evidence type="ECO:0000313" key="1">
    <source>
        <dbReference type="EMBL" id="RHN55088.1"/>
    </source>
</evidence>
<name>A0A396HRB9_MEDTR</name>
<protein>
    <submittedName>
        <fullName evidence="1">Putative pentatricopeptide</fullName>
    </submittedName>
</protein>
<dbReference type="AlphaFoldDB" id="A0A396HRB9"/>
<reference evidence="1" key="1">
    <citation type="journal article" date="2018" name="Nat. Plants">
        <title>Whole-genome landscape of Medicago truncatula symbiotic genes.</title>
        <authorList>
            <person name="Pecrix Y."/>
            <person name="Gamas P."/>
            <person name="Carrere S."/>
        </authorList>
    </citation>
    <scope>NUCLEOTIDE SEQUENCE</scope>
    <source>
        <tissue evidence="1">Leaves</tissue>
    </source>
</reference>
<dbReference type="Proteomes" id="UP000265566">
    <property type="component" value="Chromosome 5"/>
</dbReference>